<dbReference type="Proteomes" id="UP001105220">
    <property type="component" value="Unplaced"/>
</dbReference>
<dbReference type="Gene3D" id="2.40.10.10">
    <property type="entry name" value="Trypsin-like serine proteases"/>
    <property type="match status" value="1"/>
</dbReference>
<dbReference type="AlphaFoldDB" id="A0A6E8W9B9"/>
<organism evidence="3 4">
    <name type="scientific">Anopheles coluzzii</name>
    <name type="common">African malaria mosquito</name>
    <dbReference type="NCBI Taxonomy" id="1518534"/>
    <lineage>
        <taxon>Eukaryota</taxon>
        <taxon>Metazoa</taxon>
        <taxon>Ecdysozoa</taxon>
        <taxon>Arthropoda</taxon>
        <taxon>Hexapoda</taxon>
        <taxon>Insecta</taxon>
        <taxon>Pterygota</taxon>
        <taxon>Neoptera</taxon>
        <taxon>Endopterygota</taxon>
        <taxon>Diptera</taxon>
        <taxon>Nematocera</taxon>
        <taxon>Culicoidea</taxon>
        <taxon>Culicidae</taxon>
        <taxon>Anophelinae</taxon>
        <taxon>Anopheles</taxon>
    </lineage>
</organism>
<dbReference type="VEuPathDB" id="VectorBase:ACON2_031597"/>
<dbReference type="VEuPathDB" id="VectorBase:ACON012870"/>
<protein>
    <submittedName>
        <fullName evidence="3">PPAF-2-like Clip domain-containing protein</fullName>
    </submittedName>
</protein>
<proteinExistence type="predicted"/>
<feature type="chain" id="PRO_5026253545" evidence="1">
    <location>
        <begin position="17"/>
        <end position="225"/>
    </location>
</feature>
<keyword evidence="4" id="KW-1185">Reference proteome</keyword>
<dbReference type="EnsemblMetazoa" id="ACON012870-RA">
    <property type="protein sequence ID" value="ACON012870-PA"/>
    <property type="gene ID" value="ACON012870"/>
</dbReference>
<dbReference type="SUPFAM" id="SSF50494">
    <property type="entry name" value="Trypsin-like serine proteases"/>
    <property type="match status" value="1"/>
</dbReference>
<dbReference type="InterPro" id="IPR041515">
    <property type="entry name" value="PPAF-2-like_Clip"/>
</dbReference>
<reference key="1">
    <citation type="journal article" date="2019" name="Genes (Basel)">
        <title>A High-Quality De novo Genome Assembly from a Single Mosquito Using PacBio Sequencing.</title>
        <authorList>
            <person name="Kingan S.B."/>
            <person name="Heaton H."/>
            <person name="Cudini J."/>
            <person name="Lambert C.C."/>
            <person name="Baybayan P."/>
            <person name="Galvin B.D."/>
            <person name="Durbin R."/>
            <person name="Korlach J."/>
            <person name="Lawniczak M.K.N."/>
        </authorList>
    </citation>
    <scope>NUCLEOTIDE SEQUENCE [LARGE SCALE GENOMIC DNA]</scope>
    <source>
        <strain>Mali-NIH</strain>
    </source>
</reference>
<dbReference type="VEuPathDB" id="VectorBase:ACMO_013940"/>
<reference evidence="3" key="2">
    <citation type="submission" date="2020-05" db="UniProtKB">
        <authorList>
            <consortium name="EnsemblMetazoa"/>
        </authorList>
    </citation>
    <scope>IDENTIFICATION</scope>
    <source>
        <strain evidence="3">Ngousso</strain>
    </source>
</reference>
<dbReference type="InterPro" id="IPR043504">
    <property type="entry name" value="Peptidase_S1_PA_chymotrypsin"/>
</dbReference>
<keyword evidence="1" id="KW-0732">Signal</keyword>
<name>A0A6E8W9B9_ANOCL</name>
<dbReference type="Pfam" id="PF18322">
    <property type="entry name" value="CLIP_1"/>
    <property type="match status" value="1"/>
</dbReference>
<dbReference type="InterPro" id="IPR009003">
    <property type="entry name" value="Peptidase_S1_PA"/>
</dbReference>
<evidence type="ECO:0000313" key="4">
    <source>
        <dbReference type="Proteomes" id="UP001105220"/>
    </source>
</evidence>
<evidence type="ECO:0000313" key="3">
    <source>
        <dbReference type="EnsemblMetazoa" id="ACON012870-PA"/>
    </source>
</evidence>
<feature type="signal peptide" evidence="1">
    <location>
        <begin position="1"/>
        <end position="16"/>
    </location>
</feature>
<feature type="domain" description="PPAF-2-like Clip" evidence="2">
    <location>
        <begin position="78"/>
        <end position="159"/>
    </location>
</feature>
<sequence length="225" mass="22786">MDCLLIGLVCLLASSGFTVTALSTVERSPAFNFPQDGGTPGNDLTRQAAINVSNGITSGVLTGVVPLQTGILPNIVNTGTPTGQTCVCVPTGRCNTTSTGGTTDGAGQLDVRIVSNPSANTGVTLGTTTTTTTTNTVASVIALNIASPATCQSGLERCCLAGSYQCGMQYPPIANSPAVTANQASYGEYPWQVVLLGPGDVYVGSGALIDNLHVLTAAHKISDYT</sequence>
<evidence type="ECO:0000259" key="2">
    <source>
        <dbReference type="Pfam" id="PF18322"/>
    </source>
</evidence>
<accession>A0A6E8W9B9</accession>
<evidence type="ECO:0000256" key="1">
    <source>
        <dbReference type="SAM" id="SignalP"/>
    </source>
</evidence>